<dbReference type="VEuPathDB" id="TrichDB:TRFO_37752"/>
<feature type="compositionally biased region" description="Low complexity" evidence="1">
    <location>
        <begin position="823"/>
        <end position="841"/>
    </location>
</feature>
<feature type="region of interest" description="Disordered" evidence="1">
    <location>
        <begin position="749"/>
        <end position="1431"/>
    </location>
</feature>
<dbReference type="EMBL" id="MLAK01001199">
    <property type="protein sequence ID" value="OHS96110.1"/>
    <property type="molecule type" value="Genomic_DNA"/>
</dbReference>
<evidence type="ECO:0000313" key="2">
    <source>
        <dbReference type="EMBL" id="OHS96110.1"/>
    </source>
</evidence>
<dbReference type="RefSeq" id="XP_068349247.1">
    <property type="nucleotide sequence ID" value="XM_068511616.1"/>
</dbReference>
<sequence>MKSKVDSDIKKFEQQLIADEKHPIFIFKGRNHAKSKSGSKCIFAFAQTHFCVLQSKKIEAHIWNSVSHFSYKNDMILINFNSTEFIISVENIQTVLSEFSEMLQRILLPTELKRINFYSLNPAIVGPGTRSPAARYKMNNTKKIDKKAHADFICALTYGNPVIQLQEVRKPKQYVNVMFDTIPLFRTAKVLKIPRYFNFDVFPNVAEFTANIRSLKSIEVYGPINNGMDLFVQNVRKNAKTSELSSLSFCLSDFSENELNSISEIITNGPITGLELHRAISPESMNFFYSIFLSPQLNNSLQILNLDRTPNLNLMKLLPKIRNIPFLSLANCDLEIGETINIISNCSMVDLMTLNLSGNEARTIPSENSTIPKHLKRLLLNNISWPDNYLEDFFAFIFEKFENGLSFGFSGAIASTNEWFNLFNYLGTSNYEKLLGLDWSRNPVHLNLFKFMKNNPQVNHLELNGCFNENCQEIISELCEFIKFSPALKRLDIVGNSDNHLGVQIVDILRASLSHKTLIILNVPFSYGGIEALNFLPNLTNTVGALRILNFEGLFAEDYNNFSNILTELSRTHHEVKISFPLSDLDFYLTKGLIEESDIIELKELYRFSFVDEPPKSPESVAIQPAQVPLLNKKRSIFVHYQNDLFPVYMTDQDYKAIAEDLNIIPNVEPLRIGMHETSEMFSPRTELDAIEIDNENLEERNINEQRQSSRKFIDEVHQVISQKSLILQQQSGKRTRKLLPEYSETSYSSSYSYSSYTSKSTTVPILDENGKEDEETDSLNYQSKRSNRQYVHVPPPKLIYSSSSSEAKVASHSKKSKPARPPSILSSSTSNKNKLSSSSEESFHSRGSHAESIKSEKFILQKIPSRSSTTGSTETNKDKKQKNARVAPIMLHSESESSTSAGKKSKSSKSVTSRVSKQSKISTISEISKAPEQSVEKSSLKMQLVLNDTEESSSSTKHSPSVKSRSSNVQERAASIKSLNVSDLDSSEEGKEGELCQLPEPPSTQFNVPPIHSKVESVHSKQSTHSKAPSMHSKAENVISESSSSTSSHSKSGSVHSKFSAKSAPVKDRNENIYSKNTERAVSVVGGKRVQSRNHDQAISDNAKKNALLNRNYYSQNDSSSSSSSSSDDVRENEIVNKAPSVHSKKSSKSTKSMPYNNPYSLPADQRSIHAKSVHPGQFTIASSSPVKNNGIHNNFDDDLNNNDVESVKGMLILPPDQHESEEAILKLPSALSENSSSTNYSESSSISQPNDDGVSKHSNKGILPLSQPQQQQISRSHKASSKASSKAPSRVSNKVELLNFSSSSSSSTRSSASSKAKSKSVKSKASSRLSHNEVAQRAIENILQQNDDDDDDENYVPRTPKQLQKVTVRQSKILESSTSSAAGNTKNEPQYSPTRQSNYLFMSNSMRRSSPRTPGTPGSPGSPRKAPPLLEFAEPDWQYPELVDMRMDATIFKKVDKQFMLDELFNNLSNEKHHSSTRNLYTE</sequence>
<reference evidence="2" key="1">
    <citation type="submission" date="2016-10" db="EMBL/GenBank/DDBJ databases">
        <authorList>
            <person name="Benchimol M."/>
            <person name="Almeida L.G."/>
            <person name="Vasconcelos A.T."/>
            <person name="Perreira-Neves A."/>
            <person name="Rosa I.A."/>
            <person name="Tasca T."/>
            <person name="Bogo M.R."/>
            <person name="de Souza W."/>
        </authorList>
    </citation>
    <scope>NUCLEOTIDE SEQUENCE [LARGE SCALE GENOMIC DNA]</scope>
    <source>
        <strain evidence="2">K</strain>
    </source>
</reference>
<feature type="compositionally biased region" description="Low complexity" evidence="1">
    <location>
        <begin position="1264"/>
        <end position="1276"/>
    </location>
</feature>
<feature type="compositionally biased region" description="Low complexity" evidence="1">
    <location>
        <begin position="1119"/>
        <end position="1128"/>
    </location>
</feature>
<name>A0A1J4JAA4_9EUKA</name>
<dbReference type="GeneID" id="94846320"/>
<feature type="compositionally biased region" description="Low complexity" evidence="1">
    <location>
        <begin position="1231"/>
        <end position="1249"/>
    </location>
</feature>
<feature type="compositionally biased region" description="Basic and acidic residues" evidence="1">
    <location>
        <begin position="1094"/>
        <end position="1105"/>
    </location>
</feature>
<keyword evidence="3" id="KW-1185">Reference proteome</keyword>
<feature type="compositionally biased region" description="Polar residues" evidence="1">
    <location>
        <begin position="1181"/>
        <end position="1194"/>
    </location>
</feature>
<feature type="compositionally biased region" description="Polar residues" evidence="1">
    <location>
        <begin position="865"/>
        <end position="875"/>
    </location>
</feature>
<gene>
    <name evidence="2" type="ORF">TRFO_37752</name>
</gene>
<feature type="compositionally biased region" description="Low complexity" evidence="1">
    <location>
        <begin position="802"/>
        <end position="811"/>
    </location>
</feature>
<feature type="compositionally biased region" description="Low complexity" evidence="1">
    <location>
        <begin position="897"/>
        <end position="921"/>
    </location>
</feature>
<feature type="compositionally biased region" description="Polar residues" evidence="1">
    <location>
        <begin position="1363"/>
        <end position="1408"/>
    </location>
</feature>
<dbReference type="Proteomes" id="UP000179807">
    <property type="component" value="Unassembled WGS sequence"/>
</dbReference>
<feature type="compositionally biased region" description="Basic and acidic residues" evidence="1">
    <location>
        <begin position="842"/>
        <end position="860"/>
    </location>
</feature>
<feature type="compositionally biased region" description="Low complexity" evidence="1">
    <location>
        <begin position="1283"/>
        <end position="1294"/>
    </location>
</feature>
<evidence type="ECO:0000313" key="3">
    <source>
        <dbReference type="Proteomes" id="UP000179807"/>
    </source>
</evidence>
<feature type="compositionally biased region" description="Low complexity" evidence="1">
    <location>
        <begin position="1409"/>
        <end position="1426"/>
    </location>
</feature>
<feature type="compositionally biased region" description="Low complexity" evidence="1">
    <location>
        <begin position="1041"/>
        <end position="1061"/>
    </location>
</feature>
<comment type="caution">
    <text evidence="2">The sequence shown here is derived from an EMBL/GenBank/DDBJ whole genome shotgun (WGS) entry which is preliminary data.</text>
</comment>
<protein>
    <recommendedName>
        <fullName evidence="4">Leucine Rich Repeat family protein</fullName>
    </recommendedName>
</protein>
<feature type="compositionally biased region" description="Low complexity" evidence="1">
    <location>
        <begin position="953"/>
        <end position="968"/>
    </location>
</feature>
<evidence type="ECO:0000256" key="1">
    <source>
        <dbReference type="SAM" id="MobiDB-lite"/>
    </source>
</evidence>
<organism evidence="2 3">
    <name type="scientific">Tritrichomonas foetus</name>
    <dbReference type="NCBI Taxonomy" id="1144522"/>
    <lineage>
        <taxon>Eukaryota</taxon>
        <taxon>Metamonada</taxon>
        <taxon>Parabasalia</taxon>
        <taxon>Tritrichomonadida</taxon>
        <taxon>Tritrichomonadidae</taxon>
        <taxon>Tritrichomonas</taxon>
    </lineage>
</organism>
<feature type="compositionally biased region" description="Low complexity" evidence="1">
    <location>
        <begin position="749"/>
        <end position="763"/>
    </location>
</feature>
<accession>A0A1J4JAA4</accession>
<feature type="compositionally biased region" description="Low complexity" evidence="1">
    <location>
        <begin position="1303"/>
        <end position="1317"/>
    </location>
</feature>
<dbReference type="SUPFAM" id="SSF52047">
    <property type="entry name" value="RNI-like"/>
    <property type="match status" value="1"/>
</dbReference>
<dbReference type="OrthoDB" id="427001at2759"/>
<evidence type="ECO:0008006" key="4">
    <source>
        <dbReference type="Google" id="ProtNLM"/>
    </source>
</evidence>
<proteinExistence type="predicted"/>